<feature type="chain" id="PRO_5011757506" evidence="2">
    <location>
        <begin position="18"/>
        <end position="297"/>
    </location>
</feature>
<accession>A0A239SAL3</accession>
<sequence>MPTAALNRLMLITTASAALSACSPATLLNVLAPSSTYDLATGLPYGHSTRQALDVYIPTTRTPRSEPMPVVVFFYGGSWQSGERDEYRFVGEALASRGMIVVIPDYRKYPEVVFPAFMDDAARAVRWARDHAQAYGGDKHRLILMGHSAGAQIVALLATDRRYLNTYRVGQQEIAAVVALAGPYDFLPLRSKVLERIFPITVRDDSQPIRFVTGREPPMWLGVGNSDSLVDPGNTERFADRLSEMGDNVHVQRYDLGHLLLLGALGLPIRKFSTVLDDIAAYVDSVPASASDDPGGS</sequence>
<dbReference type="AlphaFoldDB" id="A0A239SAL3"/>
<evidence type="ECO:0000259" key="3">
    <source>
        <dbReference type="Pfam" id="PF20434"/>
    </source>
</evidence>
<dbReference type="InterPro" id="IPR049492">
    <property type="entry name" value="BD-FAE-like_dom"/>
</dbReference>
<keyword evidence="5" id="KW-1185">Reference proteome</keyword>
<dbReference type="EMBL" id="LT906435">
    <property type="protein sequence ID" value="SNU82450.1"/>
    <property type="molecule type" value="Genomic_DNA"/>
</dbReference>
<dbReference type="InterPro" id="IPR050300">
    <property type="entry name" value="GDXG_lipolytic_enzyme"/>
</dbReference>
<keyword evidence="2" id="KW-0732">Signal</keyword>
<protein>
    <submittedName>
        <fullName evidence="4">Lipase 2</fullName>
        <ecNumber evidence="4">3.1.1.3</ecNumber>
    </submittedName>
</protein>
<dbReference type="STRING" id="93222.NA29_09245"/>
<feature type="domain" description="BD-FAE-like" evidence="3">
    <location>
        <begin position="53"/>
        <end position="242"/>
    </location>
</feature>
<evidence type="ECO:0000313" key="4">
    <source>
        <dbReference type="EMBL" id="SNU82450.1"/>
    </source>
</evidence>
<keyword evidence="1 4" id="KW-0378">Hydrolase</keyword>
<dbReference type="GO" id="GO:0004806">
    <property type="term" value="F:triacylglycerol lipase activity"/>
    <property type="evidence" value="ECO:0007669"/>
    <property type="project" value="UniProtKB-EC"/>
</dbReference>
<evidence type="ECO:0000256" key="1">
    <source>
        <dbReference type="ARBA" id="ARBA00022801"/>
    </source>
</evidence>
<dbReference type="PANTHER" id="PTHR48081">
    <property type="entry name" value="AB HYDROLASE SUPERFAMILY PROTEIN C4A8.06C"/>
    <property type="match status" value="1"/>
</dbReference>
<dbReference type="RefSeq" id="WP_039396375.1">
    <property type="nucleotide sequence ID" value="NZ_CABPRX010000012.1"/>
</dbReference>
<evidence type="ECO:0000256" key="2">
    <source>
        <dbReference type="SAM" id="SignalP"/>
    </source>
</evidence>
<dbReference type="PANTHER" id="PTHR48081:SF9">
    <property type="entry name" value="CARBOXYLESTERASE"/>
    <property type="match status" value="1"/>
</dbReference>
<feature type="signal peptide" evidence="2">
    <location>
        <begin position="1"/>
        <end position="17"/>
    </location>
</feature>
<evidence type="ECO:0000313" key="5">
    <source>
        <dbReference type="Proteomes" id="UP000215126"/>
    </source>
</evidence>
<dbReference type="EC" id="3.1.1.3" evidence="4"/>
<name>A0A239SAL3_9BURK</name>
<reference evidence="4 5" key="1">
    <citation type="submission" date="2017-06" db="EMBL/GenBank/DDBJ databases">
        <authorList>
            <consortium name="Pathogen Informatics"/>
        </authorList>
    </citation>
    <scope>NUCLEOTIDE SEQUENCE [LARGE SCALE GENOMIC DNA]</scope>
    <source>
        <strain evidence="4 5">NCTC13161</strain>
    </source>
</reference>
<dbReference type="Pfam" id="PF20434">
    <property type="entry name" value="BD-FAE"/>
    <property type="match status" value="1"/>
</dbReference>
<dbReference type="InterPro" id="IPR029058">
    <property type="entry name" value="AB_hydrolase_fold"/>
</dbReference>
<dbReference type="KEGG" id="pspu:NA29_09245"/>
<proteinExistence type="predicted"/>
<dbReference type="Gene3D" id="3.40.50.1820">
    <property type="entry name" value="alpha/beta hydrolase"/>
    <property type="match status" value="1"/>
</dbReference>
<dbReference type="Proteomes" id="UP000215126">
    <property type="component" value="Chromosome 1"/>
</dbReference>
<organism evidence="4 5">
    <name type="scientific">Pandoraea sputorum</name>
    <dbReference type="NCBI Taxonomy" id="93222"/>
    <lineage>
        <taxon>Bacteria</taxon>
        <taxon>Pseudomonadati</taxon>
        <taxon>Pseudomonadota</taxon>
        <taxon>Betaproteobacteria</taxon>
        <taxon>Burkholderiales</taxon>
        <taxon>Burkholderiaceae</taxon>
        <taxon>Pandoraea</taxon>
    </lineage>
</organism>
<dbReference type="OrthoDB" id="9771666at2"/>
<dbReference type="SUPFAM" id="SSF53474">
    <property type="entry name" value="alpha/beta-Hydrolases"/>
    <property type="match status" value="1"/>
</dbReference>
<gene>
    <name evidence="4" type="primary">lip2_1</name>
    <name evidence="4" type="ORF">SAMEA4530655_00992</name>
</gene>
<dbReference type="GeneID" id="88093672"/>